<evidence type="ECO:0000259" key="8">
    <source>
        <dbReference type="Pfam" id="PF02770"/>
    </source>
</evidence>
<dbReference type="InterPro" id="IPR025878">
    <property type="entry name" value="Acyl-CoA_dh-like_C_dom"/>
</dbReference>
<comment type="cofactor">
    <cofactor evidence="1 6">
        <name>FAD</name>
        <dbReference type="ChEBI" id="CHEBI:57692"/>
    </cofactor>
</comment>
<evidence type="ECO:0000256" key="5">
    <source>
        <dbReference type="ARBA" id="ARBA00023002"/>
    </source>
</evidence>
<keyword evidence="5 6" id="KW-0560">Oxidoreductase</keyword>
<evidence type="ECO:0000256" key="4">
    <source>
        <dbReference type="ARBA" id="ARBA00022827"/>
    </source>
</evidence>
<dbReference type="InterPro" id="IPR052166">
    <property type="entry name" value="Diverse_Acyl-CoA_DH"/>
</dbReference>
<dbReference type="SUPFAM" id="SSF56645">
    <property type="entry name" value="Acyl-CoA dehydrogenase NM domain-like"/>
    <property type="match status" value="1"/>
</dbReference>
<dbReference type="SUPFAM" id="SSF47203">
    <property type="entry name" value="Acyl-CoA dehydrogenase C-terminal domain-like"/>
    <property type="match status" value="1"/>
</dbReference>
<dbReference type="Gene3D" id="1.20.140.10">
    <property type="entry name" value="Butyryl-CoA Dehydrogenase, subunit A, domain 3"/>
    <property type="match status" value="1"/>
</dbReference>
<evidence type="ECO:0000256" key="3">
    <source>
        <dbReference type="ARBA" id="ARBA00022630"/>
    </source>
</evidence>
<organism evidence="10 11">
    <name type="scientific">Amycolatopsis samaneae</name>
    <dbReference type="NCBI Taxonomy" id="664691"/>
    <lineage>
        <taxon>Bacteria</taxon>
        <taxon>Bacillati</taxon>
        <taxon>Actinomycetota</taxon>
        <taxon>Actinomycetes</taxon>
        <taxon>Pseudonocardiales</taxon>
        <taxon>Pseudonocardiaceae</taxon>
        <taxon>Amycolatopsis</taxon>
    </lineage>
</organism>
<dbReference type="PANTHER" id="PTHR42803">
    <property type="entry name" value="ACYL-COA DEHYDROGENASE"/>
    <property type="match status" value="1"/>
</dbReference>
<feature type="domain" description="Acetyl-CoA dehydrogenase-like C-terminal" evidence="9">
    <location>
        <begin position="477"/>
        <end position="610"/>
    </location>
</feature>
<comment type="caution">
    <text evidence="10">The sequence shown here is derived from an EMBL/GenBank/DDBJ whole genome shotgun (WGS) entry which is preliminary data.</text>
</comment>
<dbReference type="InterPro" id="IPR009100">
    <property type="entry name" value="AcylCoA_DH/oxidase_NM_dom_sf"/>
</dbReference>
<evidence type="ECO:0000259" key="7">
    <source>
        <dbReference type="Pfam" id="PF00441"/>
    </source>
</evidence>
<feature type="domain" description="Acyl-CoA dehydrogenase/oxidase C-terminal" evidence="7">
    <location>
        <begin position="291"/>
        <end position="457"/>
    </location>
</feature>
<dbReference type="EMBL" id="JBHUKU010000003">
    <property type="protein sequence ID" value="MFD2458239.1"/>
    <property type="molecule type" value="Genomic_DNA"/>
</dbReference>
<accession>A0ABW5GGD4</accession>
<keyword evidence="11" id="KW-1185">Reference proteome</keyword>
<evidence type="ECO:0000256" key="6">
    <source>
        <dbReference type="RuleBase" id="RU362125"/>
    </source>
</evidence>
<gene>
    <name evidence="10" type="ORF">ACFSYJ_06510</name>
</gene>
<name>A0ABW5GGD4_9PSEU</name>
<protein>
    <submittedName>
        <fullName evidence="10">Acyl-CoA dehydrogenase</fullName>
    </submittedName>
</protein>
<dbReference type="Pfam" id="PF00441">
    <property type="entry name" value="Acyl-CoA_dh_1"/>
    <property type="match status" value="1"/>
</dbReference>
<dbReference type="RefSeq" id="WP_345395133.1">
    <property type="nucleotide sequence ID" value="NZ_BAABHG010000007.1"/>
</dbReference>
<dbReference type="Proteomes" id="UP001597419">
    <property type="component" value="Unassembled WGS sequence"/>
</dbReference>
<dbReference type="InterPro" id="IPR006091">
    <property type="entry name" value="Acyl-CoA_Oxase/DH_mid-dom"/>
</dbReference>
<evidence type="ECO:0000256" key="2">
    <source>
        <dbReference type="ARBA" id="ARBA00009347"/>
    </source>
</evidence>
<evidence type="ECO:0000256" key="1">
    <source>
        <dbReference type="ARBA" id="ARBA00001974"/>
    </source>
</evidence>
<dbReference type="InterPro" id="IPR036250">
    <property type="entry name" value="AcylCo_DH-like_C"/>
</dbReference>
<dbReference type="Gene3D" id="2.40.110.20">
    <property type="match status" value="1"/>
</dbReference>
<feature type="domain" description="Acyl-CoA oxidase/dehydrogenase middle" evidence="8">
    <location>
        <begin position="162"/>
        <end position="274"/>
    </location>
</feature>
<proteinExistence type="inferred from homology"/>
<keyword evidence="4 6" id="KW-0274">FAD</keyword>
<evidence type="ECO:0000313" key="11">
    <source>
        <dbReference type="Proteomes" id="UP001597419"/>
    </source>
</evidence>
<dbReference type="InterPro" id="IPR009075">
    <property type="entry name" value="AcylCo_DH/oxidase_C"/>
</dbReference>
<comment type="similarity">
    <text evidence="2 6">Belongs to the acyl-CoA dehydrogenase family.</text>
</comment>
<dbReference type="Pfam" id="PF02770">
    <property type="entry name" value="Acyl-CoA_dh_M"/>
    <property type="match status" value="1"/>
</dbReference>
<dbReference type="Pfam" id="PF12806">
    <property type="entry name" value="Acyl-CoA_dh_C"/>
    <property type="match status" value="1"/>
</dbReference>
<keyword evidence="3 6" id="KW-0285">Flavoprotein</keyword>
<evidence type="ECO:0000313" key="10">
    <source>
        <dbReference type="EMBL" id="MFD2458239.1"/>
    </source>
</evidence>
<reference evidence="11" key="1">
    <citation type="journal article" date="2019" name="Int. J. Syst. Evol. Microbiol.">
        <title>The Global Catalogue of Microorganisms (GCM) 10K type strain sequencing project: providing services to taxonomists for standard genome sequencing and annotation.</title>
        <authorList>
            <consortium name="The Broad Institute Genomics Platform"/>
            <consortium name="The Broad Institute Genome Sequencing Center for Infectious Disease"/>
            <person name="Wu L."/>
            <person name="Ma J."/>
        </authorList>
    </citation>
    <scope>NUCLEOTIDE SEQUENCE [LARGE SCALE GENOMIC DNA]</scope>
    <source>
        <strain evidence="11">CGMCC 4.7643</strain>
    </source>
</reference>
<evidence type="ECO:0000259" key="9">
    <source>
        <dbReference type="Pfam" id="PF12806"/>
    </source>
</evidence>
<dbReference type="PANTHER" id="PTHR42803:SF1">
    <property type="entry name" value="BROAD-SPECIFICITY LINEAR ACYL-COA DEHYDROGENASE FADE5"/>
    <property type="match status" value="1"/>
</dbReference>
<sequence length="614" mass="67364">MGHYKSNVRDLEFNLFEVLGVQERLGKGVLAESDEDTARGVLSELNKLATGPLAESYADADRNPPVYDPKDFSVKIPESFKKSYKQLLDGEWWRLGLTNDLGGFGLPPTVQWAASELILGANAPLFMYLAGPNFAMIVDKNGTEEQKQWARIMIERQWGATMVLTEPDAGSDVGAGRTKAIQQEDGSWHIDGVKRFITSAEHDMTENIMHLVLARPEGPGIETRPGTKGLSLFLVPKFHFDPKTGDLGERNGAYVTNVEHKMGIKASTTCELTFGQHGTPAKGWLLGEVHDGIAQMFQVIEYARMMVGTKAIATLSTGYLNARDYAKERVQGADLPNMLNKAAPRVTITHHPDVRRSLMLQKAYAEGLRAIYLYTASFQDQLWTGEGDEASLKLAHAVNDLLLPIVKGVGSERATEQLVQSLQTLGGSGFLQDYPIEQYIRDAKIDSLYEGTTAIQSLDFFFRKIIRNKGAALAHVAGEVTKFIEAEAGNGRLKNERGLLKQALEDTQGMLGSLVGYLTASQEDPQSINKVGQHTVRLLMSVGDLLIGWQLLKHAEIAIQKLDGGPSAKDVPFYEGKIAVASFFAKSVLPELTARRAIVEAADNALMELDEAAF</sequence>